<reference evidence="2 3" key="1">
    <citation type="submission" date="2019-06" db="EMBL/GenBank/DDBJ databases">
        <title>Discovery of a novel chromosome fission-fusion reversal in muntjac.</title>
        <authorList>
            <person name="Mudd A.B."/>
            <person name="Bredeson J.V."/>
            <person name="Baum R."/>
            <person name="Hockemeyer D."/>
            <person name="Rokhsar D.S."/>
        </authorList>
    </citation>
    <scope>NUCLEOTIDE SEQUENCE [LARGE SCALE GENOMIC DNA]</scope>
    <source>
        <strain evidence="2">UTSW_UCB_Mm</strain>
        <tissue evidence="2">Fibroblast cell line</tissue>
    </source>
</reference>
<dbReference type="InterPro" id="IPR002190">
    <property type="entry name" value="MHD_dom"/>
</dbReference>
<dbReference type="PANTHER" id="PTHR11736:SF81">
    <property type="entry name" value="MAGE DOMAIN-CONTAINING PROTEIN"/>
    <property type="match status" value="1"/>
</dbReference>
<feature type="domain" description="MAGE" evidence="1">
    <location>
        <begin position="58"/>
        <end position="201"/>
    </location>
</feature>
<dbReference type="PROSITE" id="PS50838">
    <property type="entry name" value="MAGE"/>
    <property type="match status" value="1"/>
</dbReference>
<dbReference type="Gene3D" id="1.10.10.1200">
    <property type="entry name" value="MAGE homology domain, winged helix WH1 motif"/>
    <property type="match status" value="1"/>
</dbReference>
<dbReference type="GO" id="GO:0000122">
    <property type="term" value="P:negative regulation of transcription by RNA polymerase II"/>
    <property type="evidence" value="ECO:0007669"/>
    <property type="project" value="TreeGrafter"/>
</dbReference>
<organism evidence="2 3">
    <name type="scientific">Muntiacus muntjak</name>
    <name type="common">Barking deer</name>
    <name type="synonym">Indian muntjac</name>
    <dbReference type="NCBI Taxonomy" id="9888"/>
    <lineage>
        <taxon>Eukaryota</taxon>
        <taxon>Metazoa</taxon>
        <taxon>Chordata</taxon>
        <taxon>Craniata</taxon>
        <taxon>Vertebrata</taxon>
        <taxon>Euteleostomi</taxon>
        <taxon>Mammalia</taxon>
        <taxon>Eutheria</taxon>
        <taxon>Laurasiatheria</taxon>
        <taxon>Artiodactyla</taxon>
        <taxon>Ruminantia</taxon>
        <taxon>Pecora</taxon>
        <taxon>Cervidae</taxon>
        <taxon>Muntiacinae</taxon>
        <taxon>Muntiacus</taxon>
    </lineage>
</organism>
<dbReference type="PANTHER" id="PTHR11736">
    <property type="entry name" value="MELANOMA-ASSOCIATED ANTIGEN MAGE ANTIGEN"/>
    <property type="match status" value="1"/>
</dbReference>
<dbReference type="GO" id="GO:0005634">
    <property type="term" value="C:nucleus"/>
    <property type="evidence" value="ECO:0007669"/>
    <property type="project" value="TreeGrafter"/>
</dbReference>
<dbReference type="AlphaFoldDB" id="A0A5N3V5G0"/>
<evidence type="ECO:0000313" key="2">
    <source>
        <dbReference type="EMBL" id="KAB0344188.1"/>
    </source>
</evidence>
<dbReference type="EMBL" id="VCEA01000003">
    <property type="protein sequence ID" value="KAB0344188.1"/>
    <property type="molecule type" value="Genomic_DNA"/>
</dbReference>
<evidence type="ECO:0000259" key="1">
    <source>
        <dbReference type="PROSITE" id="PS50838"/>
    </source>
</evidence>
<name>A0A5N3V5G0_MUNMU</name>
<keyword evidence="3" id="KW-1185">Reference proteome</keyword>
<sequence length="237" mass="26005">MSFAVPRTPSGQIQPQGPEEALLLGAKVRDASTPLPSSPPVSSSSAAMDAEILLKQALNVMTSELLEFLLLMYGTKESIFQAEMLSTVLRDNQAHFLVLVFCLDMKEVDHREHIYVMVPTLGFTLNEMQRDGQSMPKAGLLVTALSLILLAGDRIGVFAGIEHYVYGETKELLTQVWVWAGYLQYCQVPYSHPARYEFLWGDQQPASQGLSAQGQCKGSQVLPTPVCKGVMEEEGGP</sequence>
<dbReference type="Gene3D" id="1.10.10.1210">
    <property type="entry name" value="MAGE homology domain, winged helix WH2 motif"/>
    <property type="match status" value="1"/>
</dbReference>
<dbReference type="InterPro" id="IPR037445">
    <property type="entry name" value="MAGE"/>
</dbReference>
<dbReference type="InterPro" id="IPR041899">
    <property type="entry name" value="MAGE_WH2"/>
</dbReference>
<dbReference type="InterPro" id="IPR041898">
    <property type="entry name" value="MAGE_WH1"/>
</dbReference>
<comment type="caution">
    <text evidence="2">The sequence shown here is derived from an EMBL/GenBank/DDBJ whole genome shotgun (WGS) entry which is preliminary data.</text>
</comment>
<proteinExistence type="predicted"/>
<evidence type="ECO:0000313" key="3">
    <source>
        <dbReference type="Proteomes" id="UP000326458"/>
    </source>
</evidence>
<dbReference type="Proteomes" id="UP000326458">
    <property type="component" value="Unassembled WGS sequence"/>
</dbReference>
<gene>
    <name evidence="2" type="ORF">FD754_021114</name>
</gene>
<protein>
    <recommendedName>
        <fullName evidence="1">MAGE domain-containing protein</fullName>
    </recommendedName>
</protein>
<dbReference type="SMART" id="SM01373">
    <property type="entry name" value="MAGE"/>
    <property type="match status" value="1"/>
</dbReference>
<accession>A0A5N3V5G0</accession>